<evidence type="ECO:0000256" key="10">
    <source>
        <dbReference type="ARBA" id="ARBA00023180"/>
    </source>
</evidence>
<evidence type="ECO:0000313" key="15">
    <source>
        <dbReference type="Proteomes" id="UP000694521"/>
    </source>
</evidence>
<evidence type="ECO:0000256" key="12">
    <source>
        <dbReference type="SAM" id="Phobius"/>
    </source>
</evidence>
<evidence type="ECO:0000256" key="8">
    <source>
        <dbReference type="ARBA" id="ARBA00022989"/>
    </source>
</evidence>
<feature type="transmembrane region" description="Helical" evidence="12">
    <location>
        <begin position="629"/>
        <end position="644"/>
    </location>
</feature>
<dbReference type="Ensembl" id="ENSACDT00005007469.1">
    <property type="protein sequence ID" value="ENSACDP00005006197.1"/>
    <property type="gene ID" value="ENSACDG00005004540.1"/>
</dbReference>
<feature type="transmembrane region" description="Helical" evidence="12">
    <location>
        <begin position="771"/>
        <end position="790"/>
    </location>
</feature>
<accession>A0A8B9IGM5</accession>
<evidence type="ECO:0000256" key="1">
    <source>
        <dbReference type="ARBA" id="ARBA00004477"/>
    </source>
</evidence>
<reference evidence="14" key="2">
    <citation type="submission" date="2025-09" db="UniProtKB">
        <authorList>
            <consortium name="Ensembl"/>
        </authorList>
    </citation>
    <scope>IDENTIFICATION</scope>
</reference>
<feature type="region of interest" description="Disordered" evidence="11">
    <location>
        <begin position="37"/>
        <end position="58"/>
    </location>
</feature>
<keyword evidence="6 12" id="KW-0812">Transmembrane</keyword>
<dbReference type="GO" id="GO:0051267">
    <property type="term" value="F:CP2 mannose-ethanolamine phosphotransferase activity"/>
    <property type="evidence" value="ECO:0007669"/>
    <property type="project" value="TreeGrafter"/>
</dbReference>
<comment type="similarity">
    <text evidence="3">Belongs to the PIGG/PIGN/PIGO family. PIGG subfamily.</text>
</comment>
<sequence>MRLRSGVLAAGCLLLQALGVAIFLRGFFPLAVRARPRGGPRGESPPEPAPPGPGTVSNWTKIPPPLFKKVVIVLIDALRDDFVFGSKGKQFMPYTTQVIEKGTSYSFIAEAKPPTVTMPRIKALMTGSIPGFIDVVVNLNSPALLDDNLIWQAKTAGKRIIFYGDDTWVKLFPKHFVEYDGTTSFFVSDFTEVDDNVTRHLDRVLKREDWDLLILHYLGLDHIGHVTGPNSPLVGPKLREMDNILKKIHISLLSKEGEASLPSLLVVCGDHGMSETGSHGGSSEGEVHTPLLFISSAFEKRSDPGYEQFKIAEKSHGNWIKLYLEGNNSEILMNLGKKVLKQYLEALKTLSSSLSKQVAQYDMYSMMVGTVIIMEVLLLLLLSVPKALSSRAEFEVPLSPSLFSLLFYLMCLVLCAVHVIVCTSAESLCYFCSMAWLTALGVMMLISALMCGILSAIGKILENSRLPVKNPVVSSSSWSEVDVLMLAGTIGHVLSLGASSFIEEEHQTWYFLINTLCLALCQELCRNHFLLKECDPQHGTSLKQNFDGIREASDCKNIDVPASGNSKLDKVASSAEFIKGSDKWLSLASPWIILICCRLLRSLNRTGVQWAHRPDFGHWLTSSEHKSELSFLAAVSLVMIFFLVQRRCSLVSKIAMALGLLGVYSYRAAIGNVVFPWQHDSKDISKGITEARFVFVFVLGIVFTGTKDLLKSQVISADSSVKSTGLWEVYSGLVLLAALLFRPHNLPVLVFCLLIQTMMTKYIWRPLKFDAAQITIMHYWFGQAFFYFQGNSNGIATVDVSAGFVGLESYVEIPAIFLTAFATYAGPLLWAIHLLCYLSSEVSRNAAAVGHGCFCYALMRSIPVAIYIVLVTGLRYHLFIWSVFSPKLLYEGVHVFITAAICLFFTAMDQNHSQKVQD</sequence>
<evidence type="ECO:0000259" key="13">
    <source>
        <dbReference type="Pfam" id="PF19316"/>
    </source>
</evidence>
<dbReference type="Gene3D" id="3.40.720.10">
    <property type="entry name" value="Alkaline Phosphatase, subunit A"/>
    <property type="match status" value="1"/>
</dbReference>
<comment type="subcellular location">
    <subcellularLocation>
        <location evidence="1">Endoplasmic reticulum membrane</location>
        <topology evidence="1">Multi-pass membrane protein</topology>
    </subcellularLocation>
</comment>
<feature type="transmembrane region" description="Helical" evidence="12">
    <location>
        <begin position="363"/>
        <end position="382"/>
    </location>
</feature>
<keyword evidence="4" id="KW-0337">GPI-anchor biosynthesis</keyword>
<evidence type="ECO:0000256" key="4">
    <source>
        <dbReference type="ARBA" id="ARBA00022502"/>
    </source>
</evidence>
<dbReference type="GO" id="GO:0006506">
    <property type="term" value="P:GPI anchor biosynthetic process"/>
    <property type="evidence" value="ECO:0007669"/>
    <property type="project" value="UniProtKB-UniPathway"/>
</dbReference>
<keyword evidence="7" id="KW-0256">Endoplasmic reticulum</keyword>
<evidence type="ECO:0000256" key="2">
    <source>
        <dbReference type="ARBA" id="ARBA00004687"/>
    </source>
</evidence>
<dbReference type="GO" id="GO:0005789">
    <property type="term" value="C:endoplasmic reticulum membrane"/>
    <property type="evidence" value="ECO:0007669"/>
    <property type="project" value="UniProtKB-SubCell"/>
</dbReference>
<evidence type="ECO:0000256" key="3">
    <source>
        <dbReference type="ARBA" id="ARBA00005315"/>
    </source>
</evidence>
<dbReference type="InterPro" id="IPR045687">
    <property type="entry name" value="PIGG/GPI7_C"/>
</dbReference>
<keyword evidence="15" id="KW-1185">Reference proteome</keyword>
<gene>
    <name evidence="14" type="primary">PIGG</name>
</gene>
<feature type="transmembrane region" description="Helical" evidence="12">
    <location>
        <begin position="656"/>
        <end position="675"/>
    </location>
</feature>
<feature type="transmembrane region" description="Helical" evidence="12">
    <location>
        <begin position="687"/>
        <end position="704"/>
    </location>
</feature>
<dbReference type="AlphaFoldDB" id="A0A8B9IGM5"/>
<organism evidence="14 15">
    <name type="scientific">Anser cygnoides</name>
    <name type="common">Swan goose</name>
    <dbReference type="NCBI Taxonomy" id="8845"/>
    <lineage>
        <taxon>Eukaryota</taxon>
        <taxon>Metazoa</taxon>
        <taxon>Chordata</taxon>
        <taxon>Craniata</taxon>
        <taxon>Vertebrata</taxon>
        <taxon>Euteleostomi</taxon>
        <taxon>Archelosauria</taxon>
        <taxon>Archosauria</taxon>
        <taxon>Dinosauria</taxon>
        <taxon>Saurischia</taxon>
        <taxon>Theropoda</taxon>
        <taxon>Coelurosauria</taxon>
        <taxon>Aves</taxon>
        <taxon>Neognathae</taxon>
        <taxon>Galloanserae</taxon>
        <taxon>Anseriformes</taxon>
        <taxon>Anatidae</taxon>
        <taxon>Anserinae</taxon>
        <taxon>Anser</taxon>
    </lineage>
</organism>
<keyword evidence="5" id="KW-0808">Transferase</keyword>
<dbReference type="InterPro" id="IPR002591">
    <property type="entry name" value="Phosphodiest/P_Trfase"/>
</dbReference>
<dbReference type="UniPathway" id="UPA00196"/>
<keyword evidence="8 12" id="KW-1133">Transmembrane helix</keyword>
<comment type="pathway">
    <text evidence="2">Glycolipid biosynthesis; glycosylphosphatidylinositol-anchor biosynthesis.</text>
</comment>
<dbReference type="Proteomes" id="UP000694521">
    <property type="component" value="Unplaced"/>
</dbReference>
<dbReference type="Pfam" id="PF01663">
    <property type="entry name" value="Phosphodiest"/>
    <property type="match status" value="1"/>
</dbReference>
<dbReference type="FunFam" id="3.40.720.10:FF:000018">
    <property type="entry name" value="Putative GPI ethanolamine phosphate transferase 2"/>
    <property type="match status" value="1"/>
</dbReference>
<proteinExistence type="inferred from homology"/>
<dbReference type="InterPro" id="IPR017850">
    <property type="entry name" value="Alkaline_phosphatase_core_sf"/>
</dbReference>
<keyword evidence="10" id="KW-0325">Glycoprotein</keyword>
<feature type="transmembrane region" description="Helical" evidence="12">
    <location>
        <begin position="402"/>
        <end position="421"/>
    </location>
</feature>
<dbReference type="Pfam" id="PF19316">
    <property type="entry name" value="PIGO_PIGG"/>
    <property type="match status" value="1"/>
</dbReference>
<dbReference type="SUPFAM" id="SSF53649">
    <property type="entry name" value="Alkaline phosphatase-like"/>
    <property type="match status" value="1"/>
</dbReference>
<evidence type="ECO:0000256" key="5">
    <source>
        <dbReference type="ARBA" id="ARBA00022679"/>
    </source>
</evidence>
<keyword evidence="9 12" id="KW-0472">Membrane</keyword>
<evidence type="ECO:0000256" key="9">
    <source>
        <dbReference type="ARBA" id="ARBA00023136"/>
    </source>
</evidence>
<dbReference type="PANTHER" id="PTHR23072">
    <property type="entry name" value="PHOSPHATIDYLINOSITOL GLYCAN-RELATED"/>
    <property type="match status" value="1"/>
</dbReference>
<protein>
    <submittedName>
        <fullName evidence="14">Phosphatidylinositol glycan anchor biosynthesis class G</fullName>
    </submittedName>
</protein>
<name>A0A8B9IGM5_ANSCY</name>
<feature type="domain" description="GPI ethanolamine phosphate transferase 2 C-terminal" evidence="13">
    <location>
        <begin position="582"/>
        <end position="891"/>
    </location>
</feature>
<evidence type="ECO:0000256" key="11">
    <source>
        <dbReference type="SAM" id="MobiDB-lite"/>
    </source>
</evidence>
<feature type="transmembrane region" description="Helical" evidence="12">
    <location>
        <begin position="888"/>
        <end position="908"/>
    </location>
</feature>
<evidence type="ECO:0000256" key="7">
    <source>
        <dbReference type="ARBA" id="ARBA00022824"/>
    </source>
</evidence>
<dbReference type="InterPro" id="IPR037674">
    <property type="entry name" value="PIG-G_N"/>
</dbReference>
<reference evidence="14" key="1">
    <citation type="submission" date="2025-08" db="UniProtKB">
        <authorList>
            <consortium name="Ensembl"/>
        </authorList>
    </citation>
    <scope>IDENTIFICATION</scope>
</reference>
<dbReference type="InterPro" id="IPR039527">
    <property type="entry name" value="PIGG/GPI7"/>
</dbReference>
<dbReference type="CDD" id="cd16024">
    <property type="entry name" value="GPI_EPT_2"/>
    <property type="match status" value="1"/>
</dbReference>
<feature type="transmembrane region" description="Helical" evidence="12">
    <location>
        <begin position="433"/>
        <end position="457"/>
    </location>
</feature>
<evidence type="ECO:0000256" key="6">
    <source>
        <dbReference type="ARBA" id="ARBA00022692"/>
    </source>
</evidence>
<evidence type="ECO:0000313" key="14">
    <source>
        <dbReference type="Ensembl" id="ENSACDP00005006197.1"/>
    </source>
</evidence>
<feature type="transmembrane region" description="Helical" evidence="12">
    <location>
        <begin position="810"/>
        <end position="832"/>
    </location>
</feature>
<feature type="transmembrane region" description="Helical" evidence="12">
    <location>
        <begin position="853"/>
        <end position="876"/>
    </location>
</feature>
<dbReference type="PANTHER" id="PTHR23072:SF0">
    <property type="entry name" value="GPI ETHANOLAMINE PHOSPHATE TRANSFERASE 2"/>
    <property type="match status" value="1"/>
</dbReference>
<feature type="compositionally biased region" description="Pro residues" evidence="11">
    <location>
        <begin position="43"/>
        <end position="53"/>
    </location>
</feature>